<dbReference type="AlphaFoldDB" id="A0A5A7QPA1"/>
<dbReference type="EMBL" id="BKCP01007515">
    <property type="protein sequence ID" value="GER46277.1"/>
    <property type="molecule type" value="Genomic_DNA"/>
</dbReference>
<feature type="compositionally biased region" description="Low complexity" evidence="1">
    <location>
        <begin position="98"/>
        <end position="114"/>
    </location>
</feature>
<feature type="region of interest" description="Disordered" evidence="1">
    <location>
        <begin position="29"/>
        <end position="210"/>
    </location>
</feature>
<gene>
    <name evidence="2" type="ORF">STAS_23307</name>
</gene>
<evidence type="ECO:0000313" key="2">
    <source>
        <dbReference type="EMBL" id="GER46277.1"/>
    </source>
</evidence>
<sequence>MAQDMVTVARPPCTFLTAKASWLDNRPHLHPATLHQPSSPPTIVRSSCGQHRLARNRPSPATALEPPLASRWRLERISGEKTNGDLSTPTSDLQRQRASISPLSSGLGPSAGKSTRPQRRDFRESSTSPAGSRRLRSCNRERENAGEELQFLTAEETKRGCRRLTLRDESSSPASGREQTNSSRDARAYSSGFRAPPDEQRGQLRADGAWSGAAAGRAISESAREQPGGKRASFSALFRVPKERVRRWRRRQRVRCVQECTESPENNSLKQVVGDGVTGGGCGLWQIWSECWQRRDLRDCCGGGLVADVGGCRRK</sequence>
<accession>A0A5A7QPA1</accession>
<feature type="compositionally biased region" description="Basic and acidic residues" evidence="1">
    <location>
        <begin position="155"/>
        <end position="170"/>
    </location>
</feature>
<reference evidence="3" key="1">
    <citation type="journal article" date="2019" name="Curr. Biol.">
        <title>Genome Sequence of Striga asiatica Provides Insight into the Evolution of Plant Parasitism.</title>
        <authorList>
            <person name="Yoshida S."/>
            <person name="Kim S."/>
            <person name="Wafula E.K."/>
            <person name="Tanskanen J."/>
            <person name="Kim Y.M."/>
            <person name="Honaas L."/>
            <person name="Yang Z."/>
            <person name="Spallek T."/>
            <person name="Conn C.E."/>
            <person name="Ichihashi Y."/>
            <person name="Cheong K."/>
            <person name="Cui S."/>
            <person name="Der J.P."/>
            <person name="Gundlach H."/>
            <person name="Jiao Y."/>
            <person name="Hori C."/>
            <person name="Ishida J.K."/>
            <person name="Kasahara H."/>
            <person name="Kiba T."/>
            <person name="Kim M.S."/>
            <person name="Koo N."/>
            <person name="Laohavisit A."/>
            <person name="Lee Y.H."/>
            <person name="Lumba S."/>
            <person name="McCourt P."/>
            <person name="Mortimer J.C."/>
            <person name="Mutuku J.M."/>
            <person name="Nomura T."/>
            <person name="Sasaki-Sekimoto Y."/>
            <person name="Seto Y."/>
            <person name="Wang Y."/>
            <person name="Wakatake T."/>
            <person name="Sakakibara H."/>
            <person name="Demura T."/>
            <person name="Yamaguchi S."/>
            <person name="Yoneyama K."/>
            <person name="Manabe R.I."/>
            <person name="Nelson D.C."/>
            <person name="Schulman A.H."/>
            <person name="Timko M.P."/>
            <person name="dePamphilis C.W."/>
            <person name="Choi D."/>
            <person name="Shirasu K."/>
        </authorList>
    </citation>
    <scope>NUCLEOTIDE SEQUENCE [LARGE SCALE GENOMIC DNA]</scope>
    <source>
        <strain evidence="3">cv. UVA1</strain>
    </source>
</reference>
<comment type="caution">
    <text evidence="2">The sequence shown here is derived from an EMBL/GenBank/DDBJ whole genome shotgun (WGS) entry which is preliminary data.</text>
</comment>
<name>A0A5A7QPA1_STRAF</name>
<organism evidence="2 3">
    <name type="scientific">Striga asiatica</name>
    <name type="common">Asiatic witchweed</name>
    <name type="synonym">Buchnera asiatica</name>
    <dbReference type="NCBI Taxonomy" id="4170"/>
    <lineage>
        <taxon>Eukaryota</taxon>
        <taxon>Viridiplantae</taxon>
        <taxon>Streptophyta</taxon>
        <taxon>Embryophyta</taxon>
        <taxon>Tracheophyta</taxon>
        <taxon>Spermatophyta</taxon>
        <taxon>Magnoliopsida</taxon>
        <taxon>eudicotyledons</taxon>
        <taxon>Gunneridae</taxon>
        <taxon>Pentapetalae</taxon>
        <taxon>asterids</taxon>
        <taxon>lamiids</taxon>
        <taxon>Lamiales</taxon>
        <taxon>Orobanchaceae</taxon>
        <taxon>Buchnereae</taxon>
        <taxon>Striga</taxon>
    </lineage>
</organism>
<feature type="compositionally biased region" description="Basic and acidic residues" evidence="1">
    <location>
        <begin position="72"/>
        <end position="83"/>
    </location>
</feature>
<feature type="compositionally biased region" description="Polar residues" evidence="1">
    <location>
        <begin position="171"/>
        <end position="183"/>
    </location>
</feature>
<proteinExistence type="predicted"/>
<feature type="compositionally biased region" description="Polar residues" evidence="1">
    <location>
        <begin position="84"/>
        <end position="97"/>
    </location>
</feature>
<evidence type="ECO:0000313" key="3">
    <source>
        <dbReference type="Proteomes" id="UP000325081"/>
    </source>
</evidence>
<protein>
    <submittedName>
        <fullName evidence="2">Kinesin-like calmodulin-binding protein</fullName>
    </submittedName>
</protein>
<dbReference type="Proteomes" id="UP000325081">
    <property type="component" value="Unassembled WGS sequence"/>
</dbReference>
<evidence type="ECO:0000256" key="1">
    <source>
        <dbReference type="SAM" id="MobiDB-lite"/>
    </source>
</evidence>
<keyword evidence="3" id="KW-1185">Reference proteome</keyword>